<evidence type="ECO:0000313" key="4">
    <source>
        <dbReference type="Proteomes" id="UP001523219"/>
    </source>
</evidence>
<keyword evidence="2" id="KW-0472">Membrane</keyword>
<keyword evidence="4" id="KW-1185">Reference proteome</keyword>
<feature type="transmembrane region" description="Helical" evidence="2">
    <location>
        <begin position="36"/>
        <end position="59"/>
    </location>
</feature>
<accession>A0ABT0ZLL6</accession>
<gene>
    <name evidence="3" type="ORF">NGF19_27435</name>
</gene>
<feature type="region of interest" description="Disordered" evidence="1">
    <location>
        <begin position="359"/>
        <end position="397"/>
    </location>
</feature>
<evidence type="ECO:0000313" key="3">
    <source>
        <dbReference type="EMBL" id="MCN9244471.1"/>
    </source>
</evidence>
<sequence length="524" mass="55694">MRRRHVHRAAGEWWLRRVRAIHRPARSDRGATALEYVGAVIVAVAIVLALIGTGVAGSIGERFRCSISSLWGGGGSCSSGGDGSGTQATDADFEPPLCTISTVSDKAGSEVKVGFLKWGNEYGFQDQTHQANYDVNGDGKVDGNDKLIYTTFTDSTKVGGTYGWGGKIGKLGKGSVDLGAGIKVNNGDTWVFKSKEEAAEFRDDLEKLKVYETQRKYGGESNAGAGLLAIFGKGPLVEEEKLRNRIEGKLKDRHISYGSIGLYGEADGGLGINPGDDRIASAGVDGSITINSDVVYTVDDYRGTKSQTYTMKGSGVWGSKLGAGGFETGDHNTLDRTATITVTRDQKTGELVRIDYTQTTETASGVSNGVGGHNGKEGKNEKSGSAGDVDNSGGSDIEVHTNTLTFPKGKDGDADRAIAQRWLDGDGNGGSQLIKNLFTNYAPTKRPGADDPFGQLMFDKGKSSKTTYDGMADAHEYGFELNLGLSIGASVSLEKKKETLKNAEFLGAPRDGKRSYTPYSYCAK</sequence>
<comment type="caution">
    <text evidence="3">The sequence shown here is derived from an EMBL/GenBank/DDBJ whole genome shotgun (WGS) entry which is preliminary data.</text>
</comment>
<name>A0ABT0ZLL6_9ACTN</name>
<evidence type="ECO:0000256" key="1">
    <source>
        <dbReference type="SAM" id="MobiDB-lite"/>
    </source>
</evidence>
<keyword evidence="2" id="KW-1133">Transmembrane helix</keyword>
<dbReference type="RefSeq" id="WP_252428256.1">
    <property type="nucleotide sequence ID" value="NZ_JAMWMR010000036.1"/>
</dbReference>
<organism evidence="3 4">
    <name type="scientific">Streptomyces macrolidinus</name>
    <dbReference type="NCBI Taxonomy" id="2952607"/>
    <lineage>
        <taxon>Bacteria</taxon>
        <taxon>Bacillati</taxon>
        <taxon>Actinomycetota</taxon>
        <taxon>Actinomycetes</taxon>
        <taxon>Kitasatosporales</taxon>
        <taxon>Streptomycetaceae</taxon>
        <taxon>Streptomyces</taxon>
    </lineage>
</organism>
<dbReference type="Proteomes" id="UP001523219">
    <property type="component" value="Unassembled WGS sequence"/>
</dbReference>
<proteinExistence type="predicted"/>
<dbReference type="EMBL" id="JAMWMR010000036">
    <property type="protein sequence ID" value="MCN9244471.1"/>
    <property type="molecule type" value="Genomic_DNA"/>
</dbReference>
<protein>
    <submittedName>
        <fullName evidence="3">Uncharacterized protein</fullName>
    </submittedName>
</protein>
<keyword evidence="2" id="KW-0812">Transmembrane</keyword>
<evidence type="ECO:0000256" key="2">
    <source>
        <dbReference type="SAM" id="Phobius"/>
    </source>
</evidence>
<reference evidence="3 4" key="1">
    <citation type="submission" date="2022-05" db="EMBL/GenBank/DDBJ databases">
        <title>Streptomyces sp. nov. RY43-2 isolated from soil of a peat swamp forest.</title>
        <authorList>
            <person name="Kanchanasin P."/>
            <person name="Tanasupawat S."/>
            <person name="Phongsopitanun W."/>
        </authorList>
    </citation>
    <scope>NUCLEOTIDE SEQUENCE [LARGE SCALE GENOMIC DNA]</scope>
    <source>
        <strain evidence="3 4">RY43-2</strain>
    </source>
</reference>